<reference evidence="2" key="1">
    <citation type="submission" date="2018-06" db="EMBL/GenBank/DDBJ databases">
        <authorList>
            <person name="Zhirakovskaya E."/>
        </authorList>
    </citation>
    <scope>NUCLEOTIDE SEQUENCE</scope>
</reference>
<dbReference type="AlphaFoldDB" id="A0A3B0TH86"/>
<name>A0A3B0TH86_9ZZZZ</name>
<proteinExistence type="predicted"/>
<feature type="domain" description="DUF4424" evidence="1">
    <location>
        <begin position="18"/>
        <end position="322"/>
    </location>
</feature>
<accession>A0A3B0TH86</accession>
<dbReference type="EMBL" id="UOEO01000081">
    <property type="protein sequence ID" value="VAW18021.1"/>
    <property type="molecule type" value="Genomic_DNA"/>
</dbReference>
<evidence type="ECO:0000259" key="1">
    <source>
        <dbReference type="Pfam" id="PF14415"/>
    </source>
</evidence>
<sequence>MKKIIIAAAIFLATPVLANDTIAELGTGGLQFVRSEAIEMVREDLYISTKQIRVDYVFANRSSKDIEALVAFPMPPLEGNPFEAPAIPDPSSDNFLDFSVTIEGVSIRPNLEQRAIALGIDVSEKLRKLNIPLMPFGRGTAKALARLKPPVLDDLLASGIIINDVFDDGNGMKSHPEAIWKLNSTFWWRMVFPANKEIKVAHRYTPSVGASTTLAFYDYGYGKDQDALKLYREKYCMDEAFLRAVERHQKVLKDNMYENYISYILSTGSNWLGPIGSFNLSIDKGRTNNLVSFCGSNVRKTGPTVFEMTIKDFYPQGELDILLLQSSL</sequence>
<organism evidence="2">
    <name type="scientific">hydrothermal vent metagenome</name>
    <dbReference type="NCBI Taxonomy" id="652676"/>
    <lineage>
        <taxon>unclassified sequences</taxon>
        <taxon>metagenomes</taxon>
        <taxon>ecological metagenomes</taxon>
    </lineage>
</organism>
<dbReference type="InterPro" id="IPR025538">
    <property type="entry name" value="DUF4424"/>
</dbReference>
<dbReference type="Gene3D" id="2.60.40.3680">
    <property type="match status" value="2"/>
</dbReference>
<protein>
    <recommendedName>
        <fullName evidence="1">DUF4424 domain-containing protein</fullName>
    </recommendedName>
</protein>
<dbReference type="Pfam" id="PF14415">
    <property type="entry name" value="DUF4424"/>
    <property type="match status" value="1"/>
</dbReference>
<gene>
    <name evidence="2" type="ORF">MNBD_ALPHA12-344</name>
</gene>
<evidence type="ECO:0000313" key="2">
    <source>
        <dbReference type="EMBL" id="VAW18021.1"/>
    </source>
</evidence>